<organism evidence="2 3">
    <name type="scientific">Kribbella hippodromi</name>
    <dbReference type="NCBI Taxonomy" id="434347"/>
    <lineage>
        <taxon>Bacteria</taxon>
        <taxon>Bacillati</taxon>
        <taxon>Actinomycetota</taxon>
        <taxon>Actinomycetes</taxon>
        <taxon>Propionibacteriales</taxon>
        <taxon>Kribbellaceae</taxon>
        <taxon>Kribbella</taxon>
    </lineage>
</organism>
<keyword evidence="3" id="KW-1185">Reference proteome</keyword>
<dbReference type="EMBL" id="BAAAPH010000059">
    <property type="protein sequence ID" value="GAA1609077.1"/>
    <property type="molecule type" value="Genomic_DNA"/>
</dbReference>
<sequence length="130" mass="13865">MNPYRCPFTPRMPVAKGRFQRFTPQMPATAPTTGAADCPAGPSADSDTGRTTADQPTALANPTGDLTALGTPAGEPPPKHTPAGEPTGTGHPRRSAHRPHHLTRPEHLTRRIPYPPPLSEACPLKWRVAP</sequence>
<proteinExistence type="predicted"/>
<comment type="caution">
    <text evidence="2">The sequence shown here is derived from an EMBL/GenBank/DDBJ whole genome shotgun (WGS) entry which is preliminary data.</text>
</comment>
<dbReference type="Proteomes" id="UP001501705">
    <property type="component" value="Unassembled WGS sequence"/>
</dbReference>
<feature type="region of interest" description="Disordered" evidence="1">
    <location>
        <begin position="1"/>
        <end position="120"/>
    </location>
</feature>
<accession>A0ABP4QIN5</accession>
<evidence type="ECO:0000256" key="1">
    <source>
        <dbReference type="SAM" id="MobiDB-lite"/>
    </source>
</evidence>
<reference evidence="3" key="1">
    <citation type="journal article" date="2019" name="Int. J. Syst. Evol. Microbiol.">
        <title>The Global Catalogue of Microorganisms (GCM) 10K type strain sequencing project: providing services to taxonomists for standard genome sequencing and annotation.</title>
        <authorList>
            <consortium name="The Broad Institute Genomics Platform"/>
            <consortium name="The Broad Institute Genome Sequencing Center for Infectious Disease"/>
            <person name="Wu L."/>
            <person name="Ma J."/>
        </authorList>
    </citation>
    <scope>NUCLEOTIDE SEQUENCE [LARGE SCALE GENOMIC DNA]</scope>
    <source>
        <strain evidence="3">JCM 15572</strain>
    </source>
</reference>
<evidence type="ECO:0000313" key="2">
    <source>
        <dbReference type="EMBL" id="GAA1609077.1"/>
    </source>
</evidence>
<evidence type="ECO:0000313" key="3">
    <source>
        <dbReference type="Proteomes" id="UP001501705"/>
    </source>
</evidence>
<gene>
    <name evidence="2" type="ORF">GCM10009804_75540</name>
</gene>
<feature type="compositionally biased region" description="Polar residues" evidence="1">
    <location>
        <begin position="45"/>
        <end position="60"/>
    </location>
</feature>
<protein>
    <submittedName>
        <fullName evidence="2">Uncharacterized protein</fullName>
    </submittedName>
</protein>
<name>A0ABP4QIN5_9ACTN</name>
<feature type="compositionally biased region" description="Basic residues" evidence="1">
    <location>
        <begin position="91"/>
        <end position="102"/>
    </location>
</feature>